<accession>A0A382AH52</accession>
<protein>
    <submittedName>
        <fullName evidence="1">Uncharacterized protein</fullName>
    </submittedName>
</protein>
<name>A0A382AH52_9ZZZZ</name>
<gene>
    <name evidence="1" type="ORF">METZ01_LOCUS153744</name>
</gene>
<sequence length="244" mass="27822">QLWQRISEGGDNSTGTYDEFWFDAGTGVTEDRRTSLITDPPDGKVPPLTATAAARVSARRAYLRDHPADSWEDRNIAERCILGFNTGPPMNPSAYNNVVQLFQTEDYVVLLNEMVHDSRIVPLDNRPHLPPHMRQWHGDSRGYWEGDTLIVETMNLTNKTSYRGSTESMHLIERFTRANADTLVYEFTVADPRTFTQPWTARVPMKMSSYPIYEYACHEGNYGMEGILAGHRDDERTAMEATKQ</sequence>
<evidence type="ECO:0000313" key="1">
    <source>
        <dbReference type="EMBL" id="SVB00890.1"/>
    </source>
</evidence>
<dbReference type="AlphaFoldDB" id="A0A382AH52"/>
<proteinExistence type="predicted"/>
<feature type="non-terminal residue" evidence="1">
    <location>
        <position position="1"/>
    </location>
</feature>
<dbReference type="EMBL" id="UINC01025393">
    <property type="protein sequence ID" value="SVB00890.1"/>
    <property type="molecule type" value="Genomic_DNA"/>
</dbReference>
<organism evidence="1">
    <name type="scientific">marine metagenome</name>
    <dbReference type="NCBI Taxonomy" id="408172"/>
    <lineage>
        <taxon>unclassified sequences</taxon>
        <taxon>metagenomes</taxon>
        <taxon>ecological metagenomes</taxon>
    </lineage>
</organism>
<reference evidence="1" key="1">
    <citation type="submission" date="2018-05" db="EMBL/GenBank/DDBJ databases">
        <authorList>
            <person name="Lanie J.A."/>
            <person name="Ng W.-L."/>
            <person name="Kazmierczak K.M."/>
            <person name="Andrzejewski T.M."/>
            <person name="Davidsen T.M."/>
            <person name="Wayne K.J."/>
            <person name="Tettelin H."/>
            <person name="Glass J.I."/>
            <person name="Rusch D."/>
            <person name="Podicherti R."/>
            <person name="Tsui H.-C.T."/>
            <person name="Winkler M.E."/>
        </authorList>
    </citation>
    <scope>NUCLEOTIDE SEQUENCE</scope>
</reference>